<comment type="catalytic activity">
    <reaction evidence="4">
        <text>Couples ATP hydrolysis with the unwinding of duplex DNA by translocating in the 3'-5' direction.</text>
        <dbReference type="EC" id="5.6.2.4"/>
    </reaction>
</comment>
<dbReference type="GO" id="GO:0003677">
    <property type="term" value="F:DNA binding"/>
    <property type="evidence" value="ECO:0007669"/>
    <property type="project" value="UniProtKB-KW"/>
</dbReference>
<gene>
    <name evidence="7" type="ORF">BJN34_21280</name>
</gene>
<evidence type="ECO:0000256" key="3">
    <source>
        <dbReference type="ARBA" id="ARBA00023235"/>
    </source>
</evidence>
<keyword evidence="3" id="KW-0413">Isomerase</keyword>
<dbReference type="PANTHER" id="PTHR13710:SF105">
    <property type="entry name" value="ATP-DEPENDENT DNA HELICASE Q1"/>
    <property type="match status" value="1"/>
</dbReference>
<dbReference type="Proteomes" id="UP000189627">
    <property type="component" value="Chromosome 2"/>
</dbReference>
<keyword evidence="2" id="KW-0238">DNA-binding</keyword>
<evidence type="ECO:0000313" key="7">
    <source>
        <dbReference type="EMBL" id="AQV96404.1"/>
    </source>
</evidence>
<dbReference type="SUPFAM" id="SSF52540">
    <property type="entry name" value="P-loop containing nucleoside triphosphate hydrolases"/>
    <property type="match status" value="1"/>
</dbReference>
<organism evidence="7 8">
    <name type="scientific">Cupriavidus necator</name>
    <name type="common">Alcaligenes eutrophus</name>
    <name type="synonym">Ralstonia eutropha</name>
    <dbReference type="NCBI Taxonomy" id="106590"/>
    <lineage>
        <taxon>Bacteria</taxon>
        <taxon>Pseudomonadati</taxon>
        <taxon>Pseudomonadota</taxon>
        <taxon>Betaproteobacteria</taxon>
        <taxon>Burkholderiales</taxon>
        <taxon>Burkholderiaceae</taxon>
        <taxon>Cupriavidus</taxon>
    </lineage>
</organism>
<evidence type="ECO:0000256" key="2">
    <source>
        <dbReference type="ARBA" id="ARBA00023125"/>
    </source>
</evidence>
<dbReference type="EC" id="5.6.2.4" evidence="5"/>
<dbReference type="Gene3D" id="3.40.50.300">
    <property type="entry name" value="P-loop containing nucleotide triphosphate hydrolases"/>
    <property type="match status" value="1"/>
</dbReference>
<proteinExistence type="inferred from homology"/>
<evidence type="ECO:0000313" key="8">
    <source>
        <dbReference type="Proteomes" id="UP000189627"/>
    </source>
</evidence>
<dbReference type="PANTHER" id="PTHR13710">
    <property type="entry name" value="DNA HELICASE RECQ FAMILY MEMBER"/>
    <property type="match status" value="1"/>
</dbReference>
<dbReference type="GO" id="GO:0005737">
    <property type="term" value="C:cytoplasm"/>
    <property type="evidence" value="ECO:0007669"/>
    <property type="project" value="TreeGrafter"/>
</dbReference>
<accession>A0A1U9UUN8</accession>
<evidence type="ECO:0000259" key="6">
    <source>
        <dbReference type="PROSITE" id="PS51194"/>
    </source>
</evidence>
<dbReference type="Pfam" id="PF00271">
    <property type="entry name" value="Helicase_C"/>
    <property type="match status" value="1"/>
</dbReference>
<comment type="similarity">
    <text evidence="1">Belongs to the helicase family. RecQ subfamily.</text>
</comment>
<dbReference type="InterPro" id="IPR027417">
    <property type="entry name" value="P-loop_NTPase"/>
</dbReference>
<sequence length="584" mass="65207">MVALTGTASSIVLQDVQRELGVTEANAVVRAARLDRPELELKFESVTSIDKREALAKHVGDFMNVYTGSPGGLLVFTRYVDGVLGVHELANYLTTRLKTHVGTKIRYFSGKMPKALRNKPTAAQWSREKSQIQRAFISPRGDSFQVLMATSAFGMGIDKPSIRKVIHYLAPQSPEAYYQEVGRAARDRAPAEAVMLISDEAAELTDSILSPSTSIEDARKQYDNRPRGTLAGDFLTTFYFHYNRFSGVQEEAANLFDALAAIKTRVDAQQTVVLRYVQQGSTSQWDSEAALEFSLVRLIHLGFVQDYTKDFNGKTLSVSVAQDWLTARKNLSSYRTRCRENFEAYVRRYETRRTTDLTAEIENAETIVSLETATLTAMVRYLYSVIEHRRRTATRTMLELARQGVQDAALARTRLLHYLQASEKFTGALEELAQANQTGMGWAVIAREATLPVEVDELRGAAARVLESYPTHPGLLMLNAITRRIPSESDLARSKEEFEAALSVFSRLDSSDTAADMAEEALQRCRDIDEALGKHLNAAYSAWSLTHFGARFALERAGSDRDTRLGIVKEMLKVARSDIRSITV</sequence>
<protein>
    <recommendedName>
        <fullName evidence="5">DNA 3'-5' helicase</fullName>
        <ecNumber evidence="5">5.6.2.4</ecNumber>
    </recommendedName>
</protein>
<dbReference type="GO" id="GO:0043590">
    <property type="term" value="C:bacterial nucleoid"/>
    <property type="evidence" value="ECO:0007669"/>
    <property type="project" value="TreeGrafter"/>
</dbReference>
<dbReference type="GO" id="GO:0006310">
    <property type="term" value="P:DNA recombination"/>
    <property type="evidence" value="ECO:0007669"/>
    <property type="project" value="TreeGrafter"/>
</dbReference>
<dbReference type="GO" id="GO:0043138">
    <property type="term" value="F:3'-5' DNA helicase activity"/>
    <property type="evidence" value="ECO:0007669"/>
    <property type="project" value="UniProtKB-EC"/>
</dbReference>
<dbReference type="GO" id="GO:0030894">
    <property type="term" value="C:replisome"/>
    <property type="evidence" value="ECO:0007669"/>
    <property type="project" value="TreeGrafter"/>
</dbReference>
<dbReference type="GO" id="GO:0006281">
    <property type="term" value="P:DNA repair"/>
    <property type="evidence" value="ECO:0007669"/>
    <property type="project" value="TreeGrafter"/>
</dbReference>
<dbReference type="AlphaFoldDB" id="A0A1U9UUN8"/>
<evidence type="ECO:0000256" key="4">
    <source>
        <dbReference type="ARBA" id="ARBA00034617"/>
    </source>
</evidence>
<dbReference type="GO" id="GO:0009378">
    <property type="term" value="F:four-way junction helicase activity"/>
    <property type="evidence" value="ECO:0007669"/>
    <property type="project" value="TreeGrafter"/>
</dbReference>
<name>A0A1U9UUN8_CUPNE</name>
<reference evidence="8" key="1">
    <citation type="submission" date="2017-02" db="EMBL/GenBank/DDBJ databases">
        <title>Complete genome sequence of Cupriavidus necator strain NH9, a 3-chlorobenzoate degrader.</title>
        <authorList>
            <person name="Moriuchi R."/>
            <person name="Dohra H."/>
            <person name="Ogawa N."/>
        </authorList>
    </citation>
    <scope>NUCLEOTIDE SEQUENCE [LARGE SCALE GENOMIC DNA]</scope>
    <source>
        <strain evidence="8">NH9</strain>
    </source>
</reference>
<dbReference type="SMART" id="SM00490">
    <property type="entry name" value="HELICc"/>
    <property type="match status" value="1"/>
</dbReference>
<dbReference type="PROSITE" id="PS51194">
    <property type="entry name" value="HELICASE_CTER"/>
    <property type="match status" value="1"/>
</dbReference>
<dbReference type="KEGG" id="cuh:BJN34_21280"/>
<evidence type="ECO:0000256" key="1">
    <source>
        <dbReference type="ARBA" id="ARBA00005446"/>
    </source>
</evidence>
<dbReference type="InterPro" id="IPR001650">
    <property type="entry name" value="Helicase_C-like"/>
</dbReference>
<dbReference type="EMBL" id="CP017758">
    <property type="protein sequence ID" value="AQV96404.1"/>
    <property type="molecule type" value="Genomic_DNA"/>
</dbReference>
<evidence type="ECO:0000256" key="5">
    <source>
        <dbReference type="ARBA" id="ARBA00034808"/>
    </source>
</evidence>
<feature type="domain" description="Helicase C-terminal" evidence="6">
    <location>
        <begin position="58"/>
        <end position="233"/>
    </location>
</feature>